<comment type="caution">
    <text evidence="1">The sequence shown here is derived from an EMBL/GenBank/DDBJ whole genome shotgun (WGS) entry which is preliminary data.</text>
</comment>
<organism evidence="1 2">
    <name type="scientific">Pseudomonas cuatrocienegasensis</name>
    <dbReference type="NCBI Taxonomy" id="543360"/>
    <lineage>
        <taxon>Bacteria</taxon>
        <taxon>Pseudomonadati</taxon>
        <taxon>Pseudomonadota</taxon>
        <taxon>Gammaproteobacteria</taxon>
        <taxon>Pseudomonadales</taxon>
        <taxon>Pseudomonadaceae</taxon>
        <taxon>Pseudomonas</taxon>
    </lineage>
</organism>
<keyword evidence="2" id="KW-1185">Reference proteome</keyword>
<proteinExistence type="predicted"/>
<reference evidence="1 2" key="1">
    <citation type="submission" date="2016-10" db="EMBL/GenBank/DDBJ databases">
        <authorList>
            <person name="Varghese N."/>
            <person name="Submissions S."/>
        </authorList>
    </citation>
    <scope>NUCLEOTIDE SEQUENCE [LARGE SCALE GENOMIC DNA]</scope>
    <source>
        <strain evidence="1 2">CIP 109853</strain>
    </source>
</reference>
<name>A0ABY1BQP3_9PSED</name>
<dbReference type="RefSeq" id="WP_069521706.1">
    <property type="nucleotide sequence ID" value="NZ_FOFP01000027.1"/>
</dbReference>
<protein>
    <recommendedName>
        <fullName evidence="3">Cobalt chelatase</fullName>
    </recommendedName>
</protein>
<evidence type="ECO:0000313" key="2">
    <source>
        <dbReference type="Proteomes" id="UP000198512"/>
    </source>
</evidence>
<dbReference type="Proteomes" id="UP000198512">
    <property type="component" value="Unassembled WGS sequence"/>
</dbReference>
<dbReference type="InterPro" id="IPR015003">
    <property type="entry name" value="DUF1853"/>
</dbReference>
<evidence type="ECO:0008006" key="3">
    <source>
        <dbReference type="Google" id="ProtNLM"/>
    </source>
</evidence>
<dbReference type="EMBL" id="FOFP01000027">
    <property type="protein sequence ID" value="SER39760.1"/>
    <property type="molecule type" value="Genomic_DNA"/>
</dbReference>
<evidence type="ECO:0000313" key="1">
    <source>
        <dbReference type="EMBL" id="SER39760.1"/>
    </source>
</evidence>
<dbReference type="Pfam" id="PF08907">
    <property type="entry name" value="DUF1853"/>
    <property type="match status" value="1"/>
</dbReference>
<sequence length="304" mass="33625">MTPFAELTDLPLRLREPAVRDLAWTLCAPPLLAQPPAPQRHPLTASSWATCPARLADWLLALERESQPLQAWLARRPVRRLGLYYEHLWQFALQAAPGVELLGANLPVRTAGQTLGELDLLLRDADGVHHLELAIKLYLGQPSQSAEPAHWIGPGGHDRLDLKLDHLCRHQLPLPTTSAARQVLAELTQAPIQSALWLAGYLFYPRDSACPAPAGQHPAHLRGRWLHARDWPAFAEQAPPGPWAVLPRAAWLAPARLDRLPDNPLTDIPGQAQLRVRLSQAADGSWQEAERVFVVDDNWPAAGV</sequence>
<accession>A0ABY1BQP3</accession>
<gene>
    <name evidence="1" type="ORF">SAMN05216600_12728</name>
</gene>